<dbReference type="Proteomes" id="UP001202248">
    <property type="component" value="Unassembled WGS sequence"/>
</dbReference>
<feature type="transmembrane region" description="Helical" evidence="7">
    <location>
        <begin position="67"/>
        <end position="86"/>
    </location>
</feature>
<reference evidence="9 10" key="1">
    <citation type="submission" date="2022-02" db="EMBL/GenBank/DDBJ databases">
        <authorList>
            <person name="Min J."/>
        </authorList>
    </citation>
    <scope>NUCLEOTIDE SEQUENCE [LARGE SCALE GENOMIC DNA]</scope>
    <source>
        <strain evidence="9 10">GR10-1</strain>
    </source>
</reference>
<keyword evidence="6 7" id="KW-0472">Membrane</keyword>
<comment type="caution">
    <text evidence="9">The sequence shown here is derived from an EMBL/GenBank/DDBJ whole genome shotgun (WGS) entry which is preliminary data.</text>
</comment>
<name>A0ABS9SF81_9BACT</name>
<evidence type="ECO:0000256" key="3">
    <source>
        <dbReference type="ARBA" id="ARBA00022989"/>
    </source>
</evidence>
<dbReference type="PANTHER" id="PTHR21624:SF1">
    <property type="entry name" value="ALKYLGLYCEROL MONOOXYGENASE"/>
    <property type="match status" value="1"/>
</dbReference>
<evidence type="ECO:0000256" key="7">
    <source>
        <dbReference type="SAM" id="Phobius"/>
    </source>
</evidence>
<keyword evidence="10" id="KW-1185">Reference proteome</keyword>
<organism evidence="9 10">
    <name type="scientific">Niabella ginsengisoli</name>
    <dbReference type="NCBI Taxonomy" id="522298"/>
    <lineage>
        <taxon>Bacteria</taxon>
        <taxon>Pseudomonadati</taxon>
        <taxon>Bacteroidota</taxon>
        <taxon>Chitinophagia</taxon>
        <taxon>Chitinophagales</taxon>
        <taxon>Chitinophagaceae</taxon>
        <taxon>Niabella</taxon>
    </lineage>
</organism>
<evidence type="ECO:0000313" key="9">
    <source>
        <dbReference type="EMBL" id="MCH5597014.1"/>
    </source>
</evidence>
<evidence type="ECO:0000256" key="2">
    <source>
        <dbReference type="ARBA" id="ARBA00022692"/>
    </source>
</evidence>
<feature type="domain" description="Fatty acid hydroxylase" evidence="8">
    <location>
        <begin position="142"/>
        <end position="291"/>
    </location>
</feature>
<feature type="transmembrane region" description="Helical" evidence="7">
    <location>
        <begin position="12"/>
        <end position="33"/>
    </location>
</feature>
<evidence type="ECO:0000256" key="5">
    <source>
        <dbReference type="ARBA" id="ARBA00023098"/>
    </source>
</evidence>
<dbReference type="RefSeq" id="WP_240826424.1">
    <property type="nucleotide sequence ID" value="NZ_JAKWBL010000001.1"/>
</dbReference>
<evidence type="ECO:0000313" key="10">
    <source>
        <dbReference type="Proteomes" id="UP001202248"/>
    </source>
</evidence>
<feature type="transmembrane region" description="Helical" evidence="7">
    <location>
        <begin position="188"/>
        <end position="206"/>
    </location>
</feature>
<dbReference type="InterPro" id="IPR051689">
    <property type="entry name" value="Sterol_desaturase/TMEM195"/>
</dbReference>
<dbReference type="PANTHER" id="PTHR21624">
    <property type="entry name" value="STEROL DESATURASE-RELATED PROTEIN"/>
    <property type="match status" value="1"/>
</dbReference>
<evidence type="ECO:0000256" key="6">
    <source>
        <dbReference type="ARBA" id="ARBA00023136"/>
    </source>
</evidence>
<keyword evidence="3 7" id="KW-1133">Transmembrane helix</keyword>
<dbReference type="Pfam" id="PF04116">
    <property type="entry name" value="FA_hydroxylase"/>
    <property type="match status" value="1"/>
</dbReference>
<keyword evidence="2 7" id="KW-0812">Transmembrane</keyword>
<proteinExistence type="predicted"/>
<accession>A0ABS9SF81</accession>
<dbReference type="InterPro" id="IPR006694">
    <property type="entry name" value="Fatty_acid_hydroxylase"/>
</dbReference>
<keyword evidence="4" id="KW-0560">Oxidoreductase</keyword>
<sequence length="363" mass="41465">MKKETISSGRLVRDGLISIFLYAFPVLLMFVVLKATGEQPWLAAIDERIPFKAPDWIENIFRNFRTWGLPVIVVALGIVEFSLGLYENRWKKNEAMLDIVCFAIPKIIIRPAVVYFTLAVLPYILPNAANVFAWVPFVWALFIIAVADDLTQYWYHRLHHQIPWLWRFHRTHHSASYMGMAMASRQNIIYTIFFSQIYLTAALTYLGLGYAALFVGAVKSIITTAAHSSIAWDKPFYKYKILHPFAWVLERLISTPATHHAHHADSTDDGIGHYKGNFGNMFFLWDIIFGTGIITRKYPSAYGIKHYKEEEWYAQFLWPLLKSKKKGSELSADGPIVGDEFPAAVSEEFSEVVPVASVSQSHP</sequence>
<protein>
    <submittedName>
        <fullName evidence="9">Sterol desaturase family protein</fullName>
    </submittedName>
</protein>
<feature type="transmembrane region" description="Helical" evidence="7">
    <location>
        <begin position="107"/>
        <end position="125"/>
    </location>
</feature>
<comment type="subcellular location">
    <subcellularLocation>
        <location evidence="1">Endomembrane system</location>
        <topology evidence="1">Multi-pass membrane protein</topology>
    </subcellularLocation>
</comment>
<dbReference type="EMBL" id="JAKWBL010000001">
    <property type="protein sequence ID" value="MCH5597014.1"/>
    <property type="molecule type" value="Genomic_DNA"/>
</dbReference>
<keyword evidence="5" id="KW-0443">Lipid metabolism</keyword>
<feature type="transmembrane region" description="Helical" evidence="7">
    <location>
        <begin position="131"/>
        <end position="150"/>
    </location>
</feature>
<evidence type="ECO:0000256" key="4">
    <source>
        <dbReference type="ARBA" id="ARBA00023002"/>
    </source>
</evidence>
<evidence type="ECO:0000259" key="8">
    <source>
        <dbReference type="Pfam" id="PF04116"/>
    </source>
</evidence>
<evidence type="ECO:0000256" key="1">
    <source>
        <dbReference type="ARBA" id="ARBA00004127"/>
    </source>
</evidence>
<gene>
    <name evidence="9" type="ORF">MKP09_03325</name>
</gene>